<evidence type="ECO:0000313" key="3">
    <source>
        <dbReference type="Proteomes" id="UP000708208"/>
    </source>
</evidence>
<reference evidence="2" key="1">
    <citation type="submission" date="2021-06" db="EMBL/GenBank/DDBJ databases">
        <authorList>
            <person name="Hodson N. C."/>
            <person name="Mongue J. A."/>
            <person name="Jaron S. K."/>
        </authorList>
    </citation>
    <scope>NUCLEOTIDE SEQUENCE</scope>
</reference>
<feature type="transmembrane region" description="Helical" evidence="1">
    <location>
        <begin position="137"/>
        <end position="155"/>
    </location>
</feature>
<name>A0A8J2JTY1_9HEXA</name>
<gene>
    <name evidence="2" type="ORF">AFUS01_LOCUS13388</name>
</gene>
<dbReference type="AlphaFoldDB" id="A0A8J2JTY1"/>
<keyword evidence="3" id="KW-1185">Reference proteome</keyword>
<accession>A0A8J2JTY1</accession>
<comment type="caution">
    <text evidence="2">The sequence shown here is derived from an EMBL/GenBank/DDBJ whole genome shotgun (WGS) entry which is preliminary data.</text>
</comment>
<dbReference type="EMBL" id="CAJVCH010108935">
    <property type="protein sequence ID" value="CAG7724356.1"/>
    <property type="molecule type" value="Genomic_DNA"/>
</dbReference>
<feature type="transmembrane region" description="Helical" evidence="1">
    <location>
        <begin position="162"/>
        <end position="180"/>
    </location>
</feature>
<feature type="transmembrane region" description="Helical" evidence="1">
    <location>
        <begin position="81"/>
        <end position="101"/>
    </location>
</feature>
<dbReference type="Proteomes" id="UP000708208">
    <property type="component" value="Unassembled WGS sequence"/>
</dbReference>
<keyword evidence="1" id="KW-0812">Transmembrane</keyword>
<sequence length="251" mass="29039">LSLLHAGNDLHVRRNKTPERLSYIMITTISLSFIRRSAADLIKTFSATWLPSLFVNQRSFDGFIKFVIGCLKSHSNSVMCFYLLFTLLTVFTFVHSITQAIKNLRISSDREEFGKLKVVYMKLTILTTVFNMMFSRWLMILEVMIIIAIVVHLFLSIVIGQLRVLILAMFGILIIVFLFSSCGDVNELATKTLNAWKLLLYQREFRKFHRSCRPWRISLGGFYFVDKALVLTILSIISQQTWNLILTHQSN</sequence>
<protein>
    <submittedName>
        <fullName evidence="2">Uncharacterized protein</fullName>
    </submittedName>
</protein>
<organism evidence="2 3">
    <name type="scientific">Allacma fusca</name>
    <dbReference type="NCBI Taxonomy" id="39272"/>
    <lineage>
        <taxon>Eukaryota</taxon>
        <taxon>Metazoa</taxon>
        <taxon>Ecdysozoa</taxon>
        <taxon>Arthropoda</taxon>
        <taxon>Hexapoda</taxon>
        <taxon>Collembola</taxon>
        <taxon>Symphypleona</taxon>
        <taxon>Sminthuridae</taxon>
        <taxon>Allacma</taxon>
    </lineage>
</organism>
<evidence type="ECO:0000313" key="2">
    <source>
        <dbReference type="EMBL" id="CAG7724356.1"/>
    </source>
</evidence>
<keyword evidence="1" id="KW-1133">Transmembrane helix</keyword>
<feature type="non-terminal residue" evidence="2">
    <location>
        <position position="1"/>
    </location>
</feature>
<proteinExistence type="predicted"/>
<evidence type="ECO:0000256" key="1">
    <source>
        <dbReference type="SAM" id="Phobius"/>
    </source>
</evidence>
<keyword evidence="1" id="KW-0472">Membrane</keyword>